<proteinExistence type="predicted"/>
<reference evidence="1 2" key="1">
    <citation type="submission" date="2015-10" db="EMBL/GenBank/DDBJ databases">
        <authorList>
            <person name="Gilbert D.G."/>
        </authorList>
    </citation>
    <scope>NUCLEOTIDE SEQUENCE [LARGE SCALE GENOMIC DNA]</scope>
    <source>
        <strain evidence="1">COMA1</strain>
    </source>
</reference>
<keyword evidence="2" id="KW-1185">Reference proteome</keyword>
<name>A0A0S4LGX2_9BACT</name>
<evidence type="ECO:0000313" key="1">
    <source>
        <dbReference type="EMBL" id="CUS36757.1"/>
    </source>
</evidence>
<accession>A0A0S4LGX2</accession>
<organism evidence="1 2">
    <name type="scientific">Candidatus Nitrospira nitrosa</name>
    <dbReference type="NCBI Taxonomy" id="1742972"/>
    <lineage>
        <taxon>Bacteria</taxon>
        <taxon>Pseudomonadati</taxon>
        <taxon>Nitrospirota</taxon>
        <taxon>Nitrospiria</taxon>
        <taxon>Nitrospirales</taxon>
        <taxon>Nitrospiraceae</taxon>
        <taxon>Nitrospira</taxon>
    </lineage>
</organism>
<dbReference type="STRING" id="1742972.COMA1_30226"/>
<dbReference type="AlphaFoldDB" id="A0A0S4LGX2"/>
<sequence length="110" mass="11966">MAHVSNLSDESCRISFTQQLSNMLTSQGESSANSDALANKTVLTLTTYNLGPRPFAIAAPSGTDYRFFIDRKGTHCVLTLYGRRKGFISYTNNLTYIATESLPGCACVDS</sequence>
<protein>
    <submittedName>
        <fullName evidence="1">Uncharacterized protein</fullName>
    </submittedName>
</protein>
<dbReference type="Proteomes" id="UP000199032">
    <property type="component" value="Unassembled WGS sequence"/>
</dbReference>
<evidence type="ECO:0000313" key="2">
    <source>
        <dbReference type="Proteomes" id="UP000199032"/>
    </source>
</evidence>
<dbReference type="EMBL" id="CZQA01000009">
    <property type="protein sequence ID" value="CUS36757.1"/>
    <property type="molecule type" value="Genomic_DNA"/>
</dbReference>
<gene>
    <name evidence="1" type="ORF">COMA1_30226</name>
</gene>
<dbReference type="RefSeq" id="WP_090749291.1">
    <property type="nucleotide sequence ID" value="NZ_CZQA01000009.1"/>
</dbReference>
<dbReference type="OrthoDB" id="9790569at2"/>